<dbReference type="PANTHER" id="PTHR43066:SF26">
    <property type="entry name" value="RHOMBOID PROTEASE GLPG"/>
    <property type="match status" value="1"/>
</dbReference>
<dbReference type="InterPro" id="IPR035952">
    <property type="entry name" value="Rhomboid-like_sf"/>
</dbReference>
<reference evidence="9 10" key="1">
    <citation type="journal article" date="2014" name="Genome Announc.">
        <title>Complete Genome Sequence of Hyphomicrobium nitrativorans Strain NL23, a Denitrifying Bacterium Isolated from Biofilm of a Methanol-Fed Denitrification System Treating Seawater at the Montreal Biodome.</title>
        <authorList>
            <person name="Martineau C."/>
            <person name="Villeneuve C."/>
            <person name="Mauffrey F."/>
            <person name="Villemur R."/>
        </authorList>
    </citation>
    <scope>NUCLEOTIDE SEQUENCE [LARGE SCALE GENOMIC DNA]</scope>
    <source>
        <strain evidence="9">NL23</strain>
    </source>
</reference>
<feature type="transmembrane region" description="Helical" evidence="7">
    <location>
        <begin position="212"/>
        <end position="231"/>
    </location>
</feature>
<evidence type="ECO:0000256" key="7">
    <source>
        <dbReference type="SAM" id="Phobius"/>
    </source>
</evidence>
<feature type="transmembrane region" description="Helical" evidence="7">
    <location>
        <begin position="12"/>
        <end position="30"/>
    </location>
</feature>
<gene>
    <name evidence="9" type="ORF">W911_12290</name>
</gene>
<dbReference type="InterPro" id="IPR022764">
    <property type="entry name" value="Peptidase_S54_rhomboid_dom"/>
</dbReference>
<keyword evidence="6 7" id="KW-0472">Membrane</keyword>
<keyword evidence="9" id="KW-0645">Protease</keyword>
<dbReference type="EMBL" id="CP006912">
    <property type="protein sequence ID" value="AHB49006.1"/>
    <property type="molecule type" value="Genomic_DNA"/>
</dbReference>
<keyword evidence="4 7" id="KW-0812">Transmembrane</keyword>
<dbReference type="SUPFAM" id="SSF144091">
    <property type="entry name" value="Rhomboid-like"/>
    <property type="match status" value="1"/>
</dbReference>
<evidence type="ECO:0000259" key="8">
    <source>
        <dbReference type="Pfam" id="PF01694"/>
    </source>
</evidence>
<dbReference type="PANTHER" id="PTHR43066">
    <property type="entry name" value="RHOMBOID-RELATED PROTEIN"/>
    <property type="match status" value="1"/>
</dbReference>
<keyword evidence="5 7" id="KW-1133">Transmembrane helix</keyword>
<evidence type="ECO:0000256" key="2">
    <source>
        <dbReference type="ARBA" id="ARBA00022475"/>
    </source>
</evidence>
<dbReference type="AlphaFoldDB" id="V5SDQ9"/>
<feature type="domain" description="Peptidase S54 rhomboid" evidence="8">
    <location>
        <begin position="72"/>
        <end position="227"/>
    </location>
</feature>
<dbReference type="GO" id="GO:0016020">
    <property type="term" value="C:membrane"/>
    <property type="evidence" value="ECO:0007669"/>
    <property type="project" value="UniProtKB-SubCell"/>
</dbReference>
<evidence type="ECO:0000256" key="1">
    <source>
        <dbReference type="ARBA" id="ARBA00004141"/>
    </source>
</evidence>
<sequence>MTPTDTSQEPVFNVPNCVVGVLAVLVLVHLGRTVLTSEGDLWFVLASAFIPGRYGPLGEVLPGGELAKLTSPFTHMLVHGDWIHLALNSAWLLAFGGAIAARTGAVRFLAFFILSGLGGALAFYIANEGQMTPMIGASGAISGLLGGTLRILFPAMNNGGFRRLREAPRSIPLMPLGETLTDRRVIVTSAVLVLINVLTIIGFGAAQNSAGIAWEAHLGGYAIGIFTYGLFDDVSRFADDPQLDTD</sequence>
<feature type="transmembrane region" description="Helical" evidence="7">
    <location>
        <begin position="108"/>
        <end position="126"/>
    </location>
</feature>
<comment type="subcellular location">
    <subcellularLocation>
        <location evidence="1">Membrane</location>
        <topology evidence="1">Multi-pass membrane protein</topology>
    </subcellularLocation>
</comment>
<proteinExistence type="predicted"/>
<dbReference type="OrthoDB" id="9797190at2"/>
<dbReference type="KEGG" id="hni:W911_12290"/>
<dbReference type="Gene3D" id="1.20.1540.10">
    <property type="entry name" value="Rhomboid-like"/>
    <property type="match status" value="1"/>
</dbReference>
<evidence type="ECO:0000256" key="4">
    <source>
        <dbReference type="ARBA" id="ARBA00022692"/>
    </source>
</evidence>
<dbReference type="STRING" id="1029756.W911_12290"/>
<organism evidence="9 10">
    <name type="scientific">Hyphomicrobium nitrativorans NL23</name>
    <dbReference type="NCBI Taxonomy" id="1029756"/>
    <lineage>
        <taxon>Bacteria</taxon>
        <taxon>Pseudomonadati</taxon>
        <taxon>Pseudomonadota</taxon>
        <taxon>Alphaproteobacteria</taxon>
        <taxon>Hyphomicrobiales</taxon>
        <taxon>Hyphomicrobiaceae</taxon>
        <taxon>Hyphomicrobium</taxon>
    </lineage>
</organism>
<dbReference type="Proteomes" id="UP000018542">
    <property type="component" value="Chromosome"/>
</dbReference>
<accession>V5SDQ9</accession>
<evidence type="ECO:0000256" key="5">
    <source>
        <dbReference type="ARBA" id="ARBA00022989"/>
    </source>
</evidence>
<dbReference type="GO" id="GO:0006508">
    <property type="term" value="P:proteolysis"/>
    <property type="evidence" value="ECO:0007669"/>
    <property type="project" value="UniProtKB-KW"/>
</dbReference>
<keyword evidence="9" id="KW-0378">Hydrolase</keyword>
<feature type="transmembrane region" description="Helical" evidence="7">
    <location>
        <begin position="82"/>
        <end position="101"/>
    </location>
</feature>
<keyword evidence="2" id="KW-1003">Cell membrane</keyword>
<keyword evidence="10" id="KW-1185">Reference proteome</keyword>
<evidence type="ECO:0000313" key="9">
    <source>
        <dbReference type="EMBL" id="AHB49006.1"/>
    </source>
</evidence>
<evidence type="ECO:0000313" key="10">
    <source>
        <dbReference type="Proteomes" id="UP000018542"/>
    </source>
</evidence>
<name>V5SDQ9_9HYPH</name>
<feature type="transmembrane region" description="Helical" evidence="7">
    <location>
        <begin position="132"/>
        <end position="153"/>
    </location>
</feature>
<evidence type="ECO:0000256" key="3">
    <source>
        <dbReference type="ARBA" id="ARBA00022519"/>
    </source>
</evidence>
<dbReference type="HOGENOM" id="CLU_055068_5_0_5"/>
<feature type="transmembrane region" description="Helical" evidence="7">
    <location>
        <begin position="185"/>
        <end position="206"/>
    </location>
</feature>
<protein>
    <submittedName>
        <fullName evidence="9">Protease</fullName>
    </submittedName>
</protein>
<evidence type="ECO:0000256" key="6">
    <source>
        <dbReference type="ARBA" id="ARBA00023136"/>
    </source>
</evidence>
<dbReference type="PATRIC" id="fig|1029756.8.peg.2553"/>
<keyword evidence="3" id="KW-0997">Cell inner membrane</keyword>
<dbReference type="GO" id="GO:0004252">
    <property type="term" value="F:serine-type endopeptidase activity"/>
    <property type="evidence" value="ECO:0007669"/>
    <property type="project" value="InterPro"/>
</dbReference>
<dbReference type="Pfam" id="PF01694">
    <property type="entry name" value="Rhomboid"/>
    <property type="match status" value="1"/>
</dbReference>
<dbReference type="RefSeq" id="WP_023787797.1">
    <property type="nucleotide sequence ID" value="NC_022997.1"/>
</dbReference>